<reference evidence="7" key="1">
    <citation type="submission" date="2024-05" db="EMBL/GenBank/DDBJ databases">
        <title>Pontimicrobium maritimus sp. nov., isolated form sea water.</title>
        <authorList>
            <person name="Muhammad N."/>
            <person name="Vuong T.Q."/>
            <person name="Han H.L."/>
            <person name="Kim S.-G."/>
        </authorList>
    </citation>
    <scope>NUCLEOTIDE SEQUENCE</scope>
    <source>
        <strain evidence="7">SW4</strain>
    </source>
</reference>
<evidence type="ECO:0000259" key="6">
    <source>
        <dbReference type="PROSITE" id="PS50893"/>
    </source>
</evidence>
<accession>A0AAU7BPN3</accession>
<dbReference type="PROSITE" id="PS50893">
    <property type="entry name" value="ABC_TRANSPORTER_2"/>
    <property type="match status" value="1"/>
</dbReference>
<dbReference type="InterPro" id="IPR052156">
    <property type="entry name" value="BCAA_Transport_ATP-bd_LivF"/>
</dbReference>
<keyword evidence="4 7" id="KW-0067">ATP-binding</keyword>
<keyword evidence="2" id="KW-0813">Transport</keyword>
<evidence type="ECO:0000313" key="7">
    <source>
        <dbReference type="EMBL" id="XBG60280.1"/>
    </source>
</evidence>
<organism evidence="7">
    <name type="scientific">Pontimicrobium sp. SW4</name>
    <dbReference type="NCBI Taxonomy" id="3153519"/>
    <lineage>
        <taxon>Bacteria</taxon>
        <taxon>Pseudomonadati</taxon>
        <taxon>Bacteroidota</taxon>
        <taxon>Flavobacteriia</taxon>
        <taxon>Flavobacteriales</taxon>
        <taxon>Flavobacteriaceae</taxon>
        <taxon>Pontimicrobium</taxon>
    </lineage>
</organism>
<dbReference type="PANTHER" id="PTHR43820:SF4">
    <property type="entry name" value="HIGH-AFFINITY BRANCHED-CHAIN AMINO ACID TRANSPORT ATP-BINDING PROTEIN LIVF"/>
    <property type="match status" value="1"/>
</dbReference>
<dbReference type="RefSeq" id="WP_347922465.1">
    <property type="nucleotide sequence ID" value="NZ_CP157199.1"/>
</dbReference>
<dbReference type="SUPFAM" id="SSF52540">
    <property type="entry name" value="P-loop containing nucleoside triphosphate hydrolases"/>
    <property type="match status" value="1"/>
</dbReference>
<name>A0AAU7BPN3_9FLAO</name>
<evidence type="ECO:0000256" key="1">
    <source>
        <dbReference type="ARBA" id="ARBA00005417"/>
    </source>
</evidence>
<dbReference type="PANTHER" id="PTHR43820">
    <property type="entry name" value="HIGH-AFFINITY BRANCHED-CHAIN AMINO ACID TRANSPORT ATP-BINDING PROTEIN LIVF"/>
    <property type="match status" value="1"/>
</dbReference>
<dbReference type="Pfam" id="PF00005">
    <property type="entry name" value="ABC_tran"/>
    <property type="match status" value="1"/>
</dbReference>
<dbReference type="InterPro" id="IPR027417">
    <property type="entry name" value="P-loop_NTPase"/>
</dbReference>
<dbReference type="InterPro" id="IPR003439">
    <property type="entry name" value="ABC_transporter-like_ATP-bd"/>
</dbReference>
<gene>
    <name evidence="7" type="ORF">ABGB03_10475</name>
</gene>
<comment type="similarity">
    <text evidence="1">Belongs to the ABC transporter superfamily.</text>
</comment>
<evidence type="ECO:0000256" key="5">
    <source>
        <dbReference type="ARBA" id="ARBA00022970"/>
    </source>
</evidence>
<dbReference type="GO" id="GO:0015807">
    <property type="term" value="P:L-amino acid transport"/>
    <property type="evidence" value="ECO:0007669"/>
    <property type="project" value="TreeGrafter"/>
</dbReference>
<evidence type="ECO:0000256" key="4">
    <source>
        <dbReference type="ARBA" id="ARBA00022840"/>
    </source>
</evidence>
<keyword evidence="5" id="KW-0029">Amino-acid transport</keyword>
<dbReference type="EMBL" id="CP157199">
    <property type="protein sequence ID" value="XBG60280.1"/>
    <property type="molecule type" value="Genomic_DNA"/>
</dbReference>
<feature type="domain" description="ABC transporter" evidence="6">
    <location>
        <begin position="3"/>
        <end position="218"/>
    </location>
</feature>
<keyword evidence="3" id="KW-0547">Nucleotide-binding</keyword>
<evidence type="ECO:0000256" key="3">
    <source>
        <dbReference type="ARBA" id="ARBA00022741"/>
    </source>
</evidence>
<sequence length="219" mass="25223">MILEIDNVELNYNSKRVLSGIYLKAETGKVVGILGSNGCGKTSLLNIIFGNIQPKYKLIRIDKKPFLRPLYQTKLIKYLPQHTFLPNLKLSTVFKLFYVNWEDFISKFPAFSKYAKTKTNKLSGGEQRIVEIYLVLKSDSKIVMLDEPFSHIAPLQIEEIKQLINTEKEHKAIIITDHMYSHIIETSDEIYLLKNGCSKKIDKLNELEDYKYLSEGSLA</sequence>
<protein>
    <submittedName>
        <fullName evidence="7">ATP-binding cassette domain-containing protein</fullName>
    </submittedName>
</protein>
<dbReference type="SMART" id="SM00382">
    <property type="entry name" value="AAA"/>
    <property type="match status" value="1"/>
</dbReference>
<dbReference type="AlphaFoldDB" id="A0AAU7BPN3"/>
<evidence type="ECO:0000256" key="2">
    <source>
        <dbReference type="ARBA" id="ARBA00022448"/>
    </source>
</evidence>
<dbReference type="Gene3D" id="3.40.50.300">
    <property type="entry name" value="P-loop containing nucleotide triphosphate hydrolases"/>
    <property type="match status" value="1"/>
</dbReference>
<dbReference type="GO" id="GO:0015658">
    <property type="term" value="F:branched-chain amino acid transmembrane transporter activity"/>
    <property type="evidence" value="ECO:0007669"/>
    <property type="project" value="TreeGrafter"/>
</dbReference>
<proteinExistence type="inferred from homology"/>
<dbReference type="InterPro" id="IPR003593">
    <property type="entry name" value="AAA+_ATPase"/>
</dbReference>
<dbReference type="GO" id="GO:0016887">
    <property type="term" value="F:ATP hydrolysis activity"/>
    <property type="evidence" value="ECO:0007669"/>
    <property type="project" value="InterPro"/>
</dbReference>
<dbReference type="GO" id="GO:0005524">
    <property type="term" value="F:ATP binding"/>
    <property type="evidence" value="ECO:0007669"/>
    <property type="project" value="UniProtKB-KW"/>
</dbReference>